<dbReference type="Proteomes" id="UP001060771">
    <property type="component" value="Chromosome"/>
</dbReference>
<dbReference type="PANTHER" id="PTHR43229">
    <property type="entry name" value="NODULATION PROTEIN J"/>
    <property type="match status" value="1"/>
</dbReference>
<dbReference type="InterPro" id="IPR047817">
    <property type="entry name" value="ABC2_TM_bact-type"/>
</dbReference>
<dbReference type="GeneID" id="76207388"/>
<keyword evidence="2 5" id="KW-0812">Transmembrane</keyword>
<evidence type="ECO:0000313" key="8">
    <source>
        <dbReference type="EMBL" id="GGI82385.1"/>
    </source>
</evidence>
<reference evidence="8" key="2">
    <citation type="submission" date="2020-09" db="EMBL/GenBank/DDBJ databases">
        <authorList>
            <person name="Sun Q."/>
            <person name="Ohkuma M."/>
        </authorList>
    </citation>
    <scope>NUCLEOTIDE SEQUENCE</scope>
    <source>
        <strain evidence="8">JCM 11219</strain>
    </source>
</reference>
<name>A0A830EG94_9CREN</name>
<dbReference type="Proteomes" id="UP000657075">
    <property type="component" value="Unassembled WGS sequence"/>
</dbReference>
<evidence type="ECO:0000256" key="2">
    <source>
        <dbReference type="ARBA" id="ARBA00022692"/>
    </source>
</evidence>
<feature type="transmembrane region" description="Helical" evidence="5">
    <location>
        <begin position="105"/>
        <end position="127"/>
    </location>
</feature>
<dbReference type="EMBL" id="AP026830">
    <property type="protein sequence ID" value="BDR92755.1"/>
    <property type="molecule type" value="Genomic_DNA"/>
</dbReference>
<dbReference type="InterPro" id="IPR051784">
    <property type="entry name" value="Nod_factor_ABC_transporter"/>
</dbReference>
<proteinExistence type="predicted"/>
<protein>
    <recommendedName>
        <fullName evidence="6">ABC transmembrane type-2 domain-containing protein</fullName>
    </recommendedName>
</protein>
<evidence type="ECO:0000256" key="3">
    <source>
        <dbReference type="ARBA" id="ARBA00022989"/>
    </source>
</evidence>
<comment type="subcellular location">
    <subcellularLocation>
        <location evidence="1">Membrane</location>
        <topology evidence="1">Multi-pass membrane protein</topology>
    </subcellularLocation>
</comment>
<evidence type="ECO:0000256" key="5">
    <source>
        <dbReference type="SAM" id="Phobius"/>
    </source>
</evidence>
<reference evidence="10" key="3">
    <citation type="submission" date="2022-09" db="EMBL/GenBank/DDBJ databases">
        <title>Complete genome sequence of Vulcanisaeta souniana.</title>
        <authorList>
            <person name="Kato S."/>
            <person name="Itoh T."/>
            <person name="Ohkuma M."/>
        </authorList>
    </citation>
    <scope>NUCLEOTIDE SEQUENCE [LARGE SCALE GENOMIC DNA]</scope>
    <source>
        <strain evidence="10">JCM 11219</strain>
    </source>
</reference>
<evidence type="ECO:0000313" key="7">
    <source>
        <dbReference type="EMBL" id="BDR92755.1"/>
    </source>
</evidence>
<sequence>MPIAIALGVRIEANPIYLLLSLFIVVITAIGFSAFSIWIASYMKTRERFMGIGQAITMPLFFASNAIYPINIMPTPIRVIVLVNPLTYSVDALRKSMIIGSLNGLTIDLLALMIFAVLFIILASIGFGRMIE</sequence>
<evidence type="ECO:0000313" key="9">
    <source>
        <dbReference type="Proteomes" id="UP000657075"/>
    </source>
</evidence>
<dbReference type="InterPro" id="IPR000412">
    <property type="entry name" value="ABC_2_transport"/>
</dbReference>
<organism evidence="8 9">
    <name type="scientific">Vulcanisaeta souniana JCM 11219</name>
    <dbReference type="NCBI Taxonomy" id="1293586"/>
    <lineage>
        <taxon>Archaea</taxon>
        <taxon>Thermoproteota</taxon>
        <taxon>Thermoprotei</taxon>
        <taxon>Thermoproteales</taxon>
        <taxon>Thermoproteaceae</taxon>
        <taxon>Vulcanisaeta</taxon>
    </lineage>
</organism>
<dbReference type="PRINTS" id="PR00164">
    <property type="entry name" value="ABC2TRNSPORT"/>
</dbReference>
<dbReference type="PANTHER" id="PTHR43229:SF2">
    <property type="entry name" value="NODULATION PROTEIN J"/>
    <property type="match status" value="1"/>
</dbReference>
<feature type="transmembrane region" description="Helical" evidence="5">
    <location>
        <begin position="52"/>
        <end position="70"/>
    </location>
</feature>
<dbReference type="InterPro" id="IPR013525">
    <property type="entry name" value="ABC2_TM"/>
</dbReference>
<dbReference type="RefSeq" id="WP_264890703.1">
    <property type="nucleotide sequence ID" value="NZ_AP026830.1"/>
</dbReference>
<evidence type="ECO:0000256" key="4">
    <source>
        <dbReference type="ARBA" id="ARBA00023136"/>
    </source>
</evidence>
<reference evidence="8" key="1">
    <citation type="journal article" date="2014" name="Int. J. Syst. Evol. Microbiol.">
        <title>Complete genome sequence of Corynebacterium casei LMG S-19264T (=DSM 44701T), isolated from a smear-ripened cheese.</title>
        <authorList>
            <consortium name="US DOE Joint Genome Institute (JGI-PGF)"/>
            <person name="Walter F."/>
            <person name="Albersmeier A."/>
            <person name="Kalinowski J."/>
            <person name="Ruckert C."/>
        </authorList>
    </citation>
    <scope>NUCLEOTIDE SEQUENCE</scope>
    <source>
        <strain evidence="8">JCM 11219</strain>
    </source>
</reference>
<accession>A0A830EG94</accession>
<dbReference type="EMBL" id="BMNM01000008">
    <property type="protein sequence ID" value="GGI82385.1"/>
    <property type="molecule type" value="Genomic_DNA"/>
</dbReference>
<feature type="domain" description="ABC transmembrane type-2" evidence="6">
    <location>
        <begin position="56"/>
        <end position="130"/>
    </location>
</feature>
<reference evidence="7" key="4">
    <citation type="journal article" date="2023" name="Microbiol. Resour. Announc.">
        <title>Complete Genome Sequence of Vulcanisaeta souniana Strain IC-059, a Hyperthermophilic Archaeon Isolated from Hot Spring Water in Japan.</title>
        <authorList>
            <person name="Kato S."/>
            <person name="Itoh T."/>
            <person name="Wu L."/>
            <person name="Ma J."/>
            <person name="Ohkuma M."/>
        </authorList>
    </citation>
    <scope>NUCLEOTIDE SEQUENCE</scope>
    <source>
        <strain evidence="7">JCM 11219</strain>
    </source>
</reference>
<evidence type="ECO:0000256" key="1">
    <source>
        <dbReference type="ARBA" id="ARBA00004141"/>
    </source>
</evidence>
<keyword evidence="4 5" id="KW-0472">Membrane</keyword>
<evidence type="ECO:0000259" key="6">
    <source>
        <dbReference type="PROSITE" id="PS51012"/>
    </source>
</evidence>
<feature type="transmembrane region" description="Helical" evidence="5">
    <location>
        <begin position="16"/>
        <end position="40"/>
    </location>
</feature>
<keyword evidence="10" id="KW-1185">Reference proteome</keyword>
<dbReference type="Pfam" id="PF01061">
    <property type="entry name" value="ABC2_membrane"/>
    <property type="match status" value="1"/>
</dbReference>
<dbReference type="PROSITE" id="PS51012">
    <property type="entry name" value="ABC_TM2"/>
    <property type="match status" value="1"/>
</dbReference>
<keyword evidence="3 5" id="KW-1133">Transmembrane helix</keyword>
<dbReference type="GO" id="GO:0140359">
    <property type="term" value="F:ABC-type transporter activity"/>
    <property type="evidence" value="ECO:0007669"/>
    <property type="project" value="InterPro"/>
</dbReference>
<dbReference type="GO" id="GO:0043190">
    <property type="term" value="C:ATP-binding cassette (ABC) transporter complex"/>
    <property type="evidence" value="ECO:0007669"/>
    <property type="project" value="InterPro"/>
</dbReference>
<evidence type="ECO:0000313" key="10">
    <source>
        <dbReference type="Proteomes" id="UP001060771"/>
    </source>
</evidence>
<dbReference type="AlphaFoldDB" id="A0A830EG94"/>
<gene>
    <name evidence="8" type="ORF">GCM10007112_18910</name>
    <name evidence="7" type="ORF">Vsou_18480</name>
</gene>